<dbReference type="Proteomes" id="UP000509448">
    <property type="component" value="Chromosome"/>
</dbReference>
<dbReference type="OrthoDB" id="97750at2157"/>
<dbReference type="Gene3D" id="3.40.50.300">
    <property type="entry name" value="P-loop containing nucleotide triphosphate hydrolases"/>
    <property type="match status" value="1"/>
</dbReference>
<proteinExistence type="inferred from homology"/>
<dbReference type="SUPFAM" id="SSF52540">
    <property type="entry name" value="P-loop containing nucleoside triphosphate hydrolases"/>
    <property type="match status" value="1"/>
</dbReference>
<dbReference type="Pfam" id="PF00005">
    <property type="entry name" value="ABC_tran"/>
    <property type="match status" value="1"/>
</dbReference>
<evidence type="ECO:0000256" key="3">
    <source>
        <dbReference type="ARBA" id="ARBA00022741"/>
    </source>
</evidence>
<evidence type="ECO:0000313" key="8">
    <source>
        <dbReference type="Proteomes" id="UP000509448"/>
    </source>
</evidence>
<dbReference type="GeneID" id="55584954"/>
<dbReference type="GO" id="GO:0016887">
    <property type="term" value="F:ATP hydrolysis activity"/>
    <property type="evidence" value="ECO:0007669"/>
    <property type="project" value="InterPro"/>
</dbReference>
<keyword evidence="4 7" id="KW-0067">ATP-binding</keyword>
<evidence type="ECO:0000259" key="6">
    <source>
        <dbReference type="PROSITE" id="PS50893"/>
    </source>
</evidence>
<dbReference type="PANTHER" id="PTHR43820:SF4">
    <property type="entry name" value="HIGH-AFFINITY BRANCHED-CHAIN AMINO ACID TRANSPORT ATP-BINDING PROTEIN LIVF"/>
    <property type="match status" value="1"/>
</dbReference>
<feature type="domain" description="ABC transporter" evidence="6">
    <location>
        <begin position="9"/>
        <end position="238"/>
    </location>
</feature>
<protein>
    <submittedName>
        <fullName evidence="7">Branched-chain amino acid transport ATP-binding protein LivF</fullName>
    </submittedName>
</protein>
<dbReference type="InterPro" id="IPR052156">
    <property type="entry name" value="BCAA_Transport_ATP-bd_LivF"/>
</dbReference>
<dbReference type="PROSITE" id="PS00211">
    <property type="entry name" value="ABC_TRANSPORTER_1"/>
    <property type="match status" value="1"/>
</dbReference>
<organism evidence="7 8">
    <name type="scientific">Conexivisphaera calida</name>
    <dbReference type="NCBI Taxonomy" id="1874277"/>
    <lineage>
        <taxon>Archaea</taxon>
        <taxon>Nitrososphaerota</taxon>
        <taxon>Conexivisphaeria</taxon>
        <taxon>Conexivisphaerales</taxon>
        <taxon>Conexivisphaeraceae</taxon>
        <taxon>Conexivisphaera</taxon>
    </lineage>
</organism>
<dbReference type="InterPro" id="IPR027417">
    <property type="entry name" value="P-loop_NTPase"/>
</dbReference>
<evidence type="ECO:0000313" key="7">
    <source>
        <dbReference type="EMBL" id="BBE42533.1"/>
    </source>
</evidence>
<evidence type="ECO:0000256" key="5">
    <source>
        <dbReference type="ARBA" id="ARBA00022970"/>
    </source>
</evidence>
<dbReference type="InterPro" id="IPR003593">
    <property type="entry name" value="AAA+_ATPase"/>
</dbReference>
<sequence>MSSSGGALLAASGLVSGYYKIKVLNGVDIEVRRGELVGIIGPNGAGKTTTLRTIAGVVRPWSGSVSLDGSQVAGLPPYRIAKMGLGYVPDSRELFPSLTLEEHLKLAHSRLSSGEDYRSAVERVLDLFPPLRGRMSQRVGTMSGGEQQMVAIARALISNPKLLMLDEPSTGVAPRIVDNIYDGLKALKGSMGILLVEQNVQLVFEVADRVYLMDRGSIVKEGTPEELVKDELVRKTYLA</sequence>
<keyword evidence="8" id="KW-1185">Reference proteome</keyword>
<keyword evidence="3" id="KW-0547">Nucleotide-binding</keyword>
<evidence type="ECO:0000256" key="1">
    <source>
        <dbReference type="ARBA" id="ARBA00005417"/>
    </source>
</evidence>
<dbReference type="CDD" id="cd03224">
    <property type="entry name" value="ABC_TM1139_LivF_branched"/>
    <property type="match status" value="1"/>
</dbReference>
<keyword evidence="2" id="KW-0813">Transport</keyword>
<reference evidence="7 8" key="1">
    <citation type="journal article" date="2019" name="ISME J.">
        <title>Isolation and characterization of a thermophilic sulfur- and iron-reducing thaumarchaeote from a terrestrial acidic hot spring.</title>
        <authorList>
            <person name="Kato S."/>
            <person name="Itoh T."/>
            <person name="Yuki M."/>
            <person name="Nagamori M."/>
            <person name="Ohnishi M."/>
            <person name="Uematsu K."/>
            <person name="Suzuki K."/>
            <person name="Takashina T."/>
            <person name="Ohkuma M."/>
        </authorList>
    </citation>
    <scope>NUCLEOTIDE SEQUENCE [LARGE SCALE GENOMIC DNA]</scope>
    <source>
        <strain evidence="7 8">NAS-02</strain>
    </source>
</reference>
<dbReference type="AlphaFoldDB" id="A0A4P2VGF4"/>
<gene>
    <name evidence="7" type="ORF">NAS2_1144</name>
</gene>
<evidence type="ECO:0000256" key="2">
    <source>
        <dbReference type="ARBA" id="ARBA00022448"/>
    </source>
</evidence>
<dbReference type="KEGG" id="ccai:NAS2_1144"/>
<dbReference type="GO" id="GO:0015807">
    <property type="term" value="P:L-amino acid transport"/>
    <property type="evidence" value="ECO:0007669"/>
    <property type="project" value="TreeGrafter"/>
</dbReference>
<dbReference type="PROSITE" id="PS50893">
    <property type="entry name" value="ABC_TRANSPORTER_2"/>
    <property type="match status" value="1"/>
</dbReference>
<name>A0A4P2VGF4_9ARCH</name>
<dbReference type="InterPro" id="IPR003439">
    <property type="entry name" value="ABC_transporter-like_ATP-bd"/>
</dbReference>
<dbReference type="GO" id="GO:0005524">
    <property type="term" value="F:ATP binding"/>
    <property type="evidence" value="ECO:0007669"/>
    <property type="project" value="UniProtKB-KW"/>
</dbReference>
<keyword evidence="5" id="KW-0029">Amino-acid transport</keyword>
<dbReference type="EMBL" id="AP018732">
    <property type="protein sequence ID" value="BBE42533.1"/>
    <property type="molecule type" value="Genomic_DNA"/>
</dbReference>
<evidence type="ECO:0000256" key="4">
    <source>
        <dbReference type="ARBA" id="ARBA00022840"/>
    </source>
</evidence>
<dbReference type="GO" id="GO:0015658">
    <property type="term" value="F:branched-chain amino acid transmembrane transporter activity"/>
    <property type="evidence" value="ECO:0007669"/>
    <property type="project" value="TreeGrafter"/>
</dbReference>
<dbReference type="SMART" id="SM00382">
    <property type="entry name" value="AAA"/>
    <property type="match status" value="1"/>
</dbReference>
<comment type="similarity">
    <text evidence="1">Belongs to the ABC transporter superfamily.</text>
</comment>
<dbReference type="PANTHER" id="PTHR43820">
    <property type="entry name" value="HIGH-AFFINITY BRANCHED-CHAIN AMINO ACID TRANSPORT ATP-BINDING PROTEIN LIVF"/>
    <property type="match status" value="1"/>
</dbReference>
<accession>A0A4P2VGF4</accession>
<dbReference type="RefSeq" id="WP_174448754.1">
    <property type="nucleotide sequence ID" value="NZ_AP018732.1"/>
</dbReference>
<dbReference type="InterPro" id="IPR017871">
    <property type="entry name" value="ABC_transporter-like_CS"/>
</dbReference>